<dbReference type="RefSeq" id="WP_186950243.1">
    <property type="nucleotide sequence ID" value="NZ_JACOGF010000017.1"/>
</dbReference>
<protein>
    <recommendedName>
        <fullName evidence="3">Aromatic ring-opening dioxygenase LigA</fullName>
    </recommendedName>
</protein>
<comment type="caution">
    <text evidence="1">The sequence shown here is derived from an EMBL/GenBank/DDBJ whole genome shotgun (WGS) entry which is preliminary data.</text>
</comment>
<keyword evidence="2" id="KW-1185">Reference proteome</keyword>
<evidence type="ECO:0000313" key="2">
    <source>
        <dbReference type="Proteomes" id="UP000650424"/>
    </source>
</evidence>
<accession>A0ABR6ZXJ0</accession>
<evidence type="ECO:0000313" key="1">
    <source>
        <dbReference type="EMBL" id="MBC3920581.1"/>
    </source>
</evidence>
<dbReference type="EMBL" id="JACOGF010000017">
    <property type="protein sequence ID" value="MBC3920581.1"/>
    <property type="molecule type" value="Genomic_DNA"/>
</dbReference>
<gene>
    <name evidence="1" type="ORF">H8L32_24160</name>
</gene>
<evidence type="ECO:0008006" key="3">
    <source>
        <dbReference type="Google" id="ProtNLM"/>
    </source>
</evidence>
<dbReference type="Proteomes" id="UP000650424">
    <property type="component" value="Unassembled WGS sequence"/>
</dbReference>
<organism evidence="1 2">
    <name type="scientific">Undibacterium hunanense</name>
    <dbReference type="NCBI Taxonomy" id="2762292"/>
    <lineage>
        <taxon>Bacteria</taxon>
        <taxon>Pseudomonadati</taxon>
        <taxon>Pseudomonadota</taxon>
        <taxon>Betaproteobacteria</taxon>
        <taxon>Burkholderiales</taxon>
        <taxon>Oxalobacteraceae</taxon>
        <taxon>Undibacterium</taxon>
    </lineage>
</organism>
<name>A0ABR6ZXJ0_9BURK</name>
<proteinExistence type="predicted"/>
<sequence>MDIKLTFRNLSNDTNNSSVVIFQKNVAADFDEKAVAWTVIRNCGQNEYHPFTYPIGMTVSSSDSWGNYTPQLAAEHGQIFEATMTGSGDGLAYAGPATNASEIQVRNNLTQGAINAHIFKGGKLLAIKTAIAPGQRAAFRLEPTLWIGAASEIEEGDVMNSAVISSLNTELSLLGIASADIVMTGGGPGADSKPFSFHLENIKYA</sequence>
<reference evidence="1 2" key="1">
    <citation type="submission" date="2020-08" db="EMBL/GenBank/DDBJ databases">
        <title>Novel species isolated from subtropical streams in China.</title>
        <authorList>
            <person name="Lu H."/>
        </authorList>
    </citation>
    <scope>NUCLEOTIDE SEQUENCE [LARGE SCALE GENOMIC DNA]</scope>
    <source>
        <strain evidence="1 2">CY18W</strain>
    </source>
</reference>